<evidence type="ECO:0000313" key="1">
    <source>
        <dbReference type="EMBL" id="MXQ88132.1"/>
    </source>
</evidence>
<dbReference type="AlphaFoldDB" id="A0A6B0RFH8"/>
<dbReference type="Gene3D" id="1.10.150.50">
    <property type="entry name" value="Transcription Factor, Ets-1"/>
    <property type="match status" value="1"/>
</dbReference>
<dbReference type="EMBL" id="VBQZ03000044">
    <property type="protein sequence ID" value="MXQ88132.1"/>
    <property type="molecule type" value="Genomic_DNA"/>
</dbReference>
<dbReference type="SUPFAM" id="SSF47769">
    <property type="entry name" value="SAM/Pointed domain"/>
    <property type="match status" value="1"/>
</dbReference>
<dbReference type="InterPro" id="IPR013761">
    <property type="entry name" value="SAM/pointed_sf"/>
</dbReference>
<name>A0A6B0RFH8_9CETA</name>
<proteinExistence type="predicted"/>
<accession>A0A6B0RFH8</accession>
<dbReference type="Proteomes" id="UP000322234">
    <property type="component" value="Unassembled WGS sequence"/>
</dbReference>
<sequence>MTMVLSEWTLFSKEAGIPPGPSFSYAVMFVDNRVQKSVLLDLNKEIMDELGVTVVGDTIAIL</sequence>
<dbReference type="PANTHER" id="PTHR21359">
    <property type="entry name" value="DUF5577 DOMAIN-CONTAINING PROTEIN"/>
    <property type="match status" value="1"/>
</dbReference>
<keyword evidence="2" id="KW-1185">Reference proteome</keyword>
<dbReference type="Pfam" id="PF18017">
    <property type="entry name" value="SAM_4"/>
    <property type="match status" value="1"/>
</dbReference>
<dbReference type="PANTHER" id="PTHR21359:SF1">
    <property type="entry name" value="DUF5577 DOMAIN-CONTAINING PROTEIN"/>
    <property type="match status" value="1"/>
</dbReference>
<evidence type="ECO:0000313" key="2">
    <source>
        <dbReference type="Proteomes" id="UP000322234"/>
    </source>
</evidence>
<gene>
    <name evidence="1" type="ORF">E5288_WYG017142</name>
</gene>
<protein>
    <submittedName>
        <fullName evidence="1">Uncharacterized protein</fullName>
    </submittedName>
</protein>
<reference evidence="1" key="1">
    <citation type="submission" date="2019-10" db="EMBL/GenBank/DDBJ databases">
        <title>The sequence and de novo assembly of the wild yak genome.</title>
        <authorList>
            <person name="Liu Y."/>
        </authorList>
    </citation>
    <scope>NUCLEOTIDE SEQUENCE [LARGE SCALE GENOMIC DNA]</scope>
    <source>
        <strain evidence="1">WY2019</strain>
    </source>
</reference>
<dbReference type="InterPro" id="IPR039161">
    <property type="entry name" value="C19orf47-like"/>
</dbReference>
<comment type="caution">
    <text evidence="1">The sequence shown here is derived from an EMBL/GenBank/DDBJ whole genome shotgun (WGS) entry which is preliminary data.</text>
</comment>
<dbReference type="GO" id="GO:0005634">
    <property type="term" value="C:nucleus"/>
    <property type="evidence" value="ECO:0007669"/>
    <property type="project" value="TreeGrafter"/>
</dbReference>
<organism evidence="1 2">
    <name type="scientific">Bos mutus</name>
    <name type="common">wild yak</name>
    <dbReference type="NCBI Taxonomy" id="72004"/>
    <lineage>
        <taxon>Eukaryota</taxon>
        <taxon>Metazoa</taxon>
        <taxon>Chordata</taxon>
        <taxon>Craniata</taxon>
        <taxon>Vertebrata</taxon>
        <taxon>Euteleostomi</taxon>
        <taxon>Mammalia</taxon>
        <taxon>Eutheria</taxon>
        <taxon>Laurasiatheria</taxon>
        <taxon>Artiodactyla</taxon>
        <taxon>Ruminantia</taxon>
        <taxon>Pecora</taxon>
        <taxon>Bovidae</taxon>
        <taxon>Bovinae</taxon>
        <taxon>Bos</taxon>
    </lineage>
</organism>